<organism evidence="1 2">
    <name type="scientific">Dyadobacter endophyticus</name>
    <dbReference type="NCBI Taxonomy" id="1749036"/>
    <lineage>
        <taxon>Bacteria</taxon>
        <taxon>Pseudomonadati</taxon>
        <taxon>Bacteroidota</taxon>
        <taxon>Cytophagia</taxon>
        <taxon>Cytophagales</taxon>
        <taxon>Spirosomataceae</taxon>
        <taxon>Dyadobacter</taxon>
    </lineage>
</organism>
<accession>A0ABQ1YII7</accession>
<evidence type="ECO:0000313" key="1">
    <source>
        <dbReference type="EMBL" id="GGH26772.1"/>
    </source>
</evidence>
<gene>
    <name evidence="1" type="ORF">GCM10007423_12010</name>
</gene>
<dbReference type="Proteomes" id="UP000600214">
    <property type="component" value="Unassembled WGS sequence"/>
</dbReference>
<protein>
    <submittedName>
        <fullName evidence="1">Uncharacterized protein</fullName>
    </submittedName>
</protein>
<keyword evidence="2" id="KW-1185">Reference proteome</keyword>
<dbReference type="EMBL" id="BMIA01000001">
    <property type="protein sequence ID" value="GGH26772.1"/>
    <property type="molecule type" value="Genomic_DNA"/>
</dbReference>
<comment type="caution">
    <text evidence="1">The sequence shown here is derived from an EMBL/GenBank/DDBJ whole genome shotgun (WGS) entry which is preliminary data.</text>
</comment>
<sequence length="100" mass="11276">MVHEKIFKVGVAREVKVIVKGFPSKDLKRVSKFFEIRVKEAGQALFQNPTGISLPVPQQIHKPDQKQLAGKVIALSGISETHIQVTVREFDRILESSVLW</sequence>
<reference evidence="2" key="1">
    <citation type="journal article" date="2019" name="Int. J. Syst. Evol. Microbiol.">
        <title>The Global Catalogue of Microorganisms (GCM) 10K type strain sequencing project: providing services to taxonomists for standard genome sequencing and annotation.</title>
        <authorList>
            <consortium name="The Broad Institute Genomics Platform"/>
            <consortium name="The Broad Institute Genome Sequencing Center for Infectious Disease"/>
            <person name="Wu L."/>
            <person name="Ma J."/>
        </authorList>
    </citation>
    <scope>NUCLEOTIDE SEQUENCE [LARGE SCALE GENOMIC DNA]</scope>
    <source>
        <strain evidence="2">CGMCC 1.15288</strain>
    </source>
</reference>
<evidence type="ECO:0000313" key="2">
    <source>
        <dbReference type="Proteomes" id="UP000600214"/>
    </source>
</evidence>
<proteinExistence type="predicted"/>
<dbReference type="RefSeq" id="WP_188929643.1">
    <property type="nucleotide sequence ID" value="NZ_BMIA01000001.1"/>
</dbReference>
<name>A0ABQ1YII7_9BACT</name>